<name>A0AA86IZU9_9BURK</name>
<dbReference type="KEGG" id="lto:RGQ30_23530"/>
<sequence length="366" mass="40465">MTKQSIRTWVWLHKWTSLVCTVFMLILGLTGLPLIFEHEIAHLTGADVEPAELPADHPRISLDRVMDIAIAQYPDKVGMFVSQDMDDDRVWYVTLSKAAHLEEGLKQVAVDARTGAVVAEPALEGGVMHFIESLHVDLFAGLPGMIFLGLMGFLLLIALVSGVVLYAPFMRKLGFVEVRRHKEKSTKWLDIHNALGIVTLVWFFVVGGTGVINAWGELLFMNWQRTHLADMVAPYKGKAPLQQLGSLQAAVDSALALEPNRTIQFIAFPGTGFSSPHHYGVFLRGSEPVTAHTSKPVLVDASTAQVTASENLPWYLTALQVSQPLHFGDYGGMPMKIIWAVLDILTLIVLGSGLYLWWVKYRKVAA</sequence>
<proteinExistence type="predicted"/>
<protein>
    <submittedName>
        <fullName evidence="3">PepSY-associated TM helix domain-containing protein</fullName>
    </submittedName>
</protein>
<dbReference type="RefSeq" id="WP_130555716.1">
    <property type="nucleotide sequence ID" value="NZ_AP028947.1"/>
</dbReference>
<keyword evidence="1" id="KW-1133">Transmembrane helix</keyword>
<keyword evidence="4" id="KW-1185">Reference proteome</keyword>
<evidence type="ECO:0000259" key="2">
    <source>
        <dbReference type="Pfam" id="PF03413"/>
    </source>
</evidence>
<dbReference type="PANTHER" id="PTHR34219">
    <property type="entry name" value="IRON-REGULATED INNER MEMBRANE PROTEIN-RELATED"/>
    <property type="match status" value="1"/>
</dbReference>
<keyword evidence="1" id="KW-0472">Membrane</keyword>
<evidence type="ECO:0000313" key="3">
    <source>
        <dbReference type="EMBL" id="BET26852.1"/>
    </source>
</evidence>
<dbReference type="PANTHER" id="PTHR34219:SF3">
    <property type="entry name" value="BLL7967 PROTEIN"/>
    <property type="match status" value="1"/>
</dbReference>
<feature type="transmembrane region" description="Helical" evidence="1">
    <location>
        <begin position="12"/>
        <end position="36"/>
    </location>
</feature>
<feature type="transmembrane region" description="Helical" evidence="1">
    <location>
        <begin position="337"/>
        <end position="358"/>
    </location>
</feature>
<feature type="transmembrane region" description="Helical" evidence="1">
    <location>
        <begin position="191"/>
        <end position="215"/>
    </location>
</feature>
<reference evidence="3 4" key="1">
    <citation type="submission" date="2023-10" db="EMBL/GenBank/DDBJ databases">
        <title>Complete Genome Sequence of Limnobacter thiooxidans CS-K2T, Isolated from freshwater lake sediments in Bavaria, Germany.</title>
        <authorList>
            <person name="Naruki M."/>
            <person name="Watanabe A."/>
            <person name="Warashina T."/>
            <person name="Morita T."/>
            <person name="Arakawa K."/>
        </authorList>
    </citation>
    <scope>NUCLEOTIDE SEQUENCE [LARGE SCALE GENOMIC DNA]</scope>
    <source>
        <strain evidence="3 4">CS-K2</strain>
    </source>
</reference>
<accession>A0AA86IZU9</accession>
<feature type="domain" description="PepSY" evidence="2">
    <location>
        <begin position="59"/>
        <end position="119"/>
    </location>
</feature>
<dbReference type="InterPro" id="IPR005625">
    <property type="entry name" value="PepSY-ass_TM"/>
</dbReference>
<dbReference type="Proteomes" id="UP001329151">
    <property type="component" value="Chromosome"/>
</dbReference>
<dbReference type="Pfam" id="PF03929">
    <property type="entry name" value="PepSY_TM"/>
    <property type="match status" value="1"/>
</dbReference>
<organism evidence="3 4">
    <name type="scientific">Limnobacter thiooxidans</name>
    <dbReference type="NCBI Taxonomy" id="131080"/>
    <lineage>
        <taxon>Bacteria</taxon>
        <taxon>Pseudomonadati</taxon>
        <taxon>Pseudomonadota</taxon>
        <taxon>Betaproteobacteria</taxon>
        <taxon>Burkholderiales</taxon>
        <taxon>Burkholderiaceae</taxon>
        <taxon>Limnobacter</taxon>
    </lineage>
</organism>
<gene>
    <name evidence="3" type="ORF">RGQ30_23530</name>
</gene>
<evidence type="ECO:0000313" key="4">
    <source>
        <dbReference type="Proteomes" id="UP001329151"/>
    </source>
</evidence>
<feature type="transmembrane region" description="Helical" evidence="1">
    <location>
        <begin position="145"/>
        <end position="170"/>
    </location>
</feature>
<dbReference type="EMBL" id="AP028947">
    <property type="protein sequence ID" value="BET26852.1"/>
    <property type="molecule type" value="Genomic_DNA"/>
</dbReference>
<dbReference type="Pfam" id="PF03413">
    <property type="entry name" value="PepSY"/>
    <property type="match status" value="1"/>
</dbReference>
<dbReference type="InterPro" id="IPR025711">
    <property type="entry name" value="PepSY"/>
</dbReference>
<keyword evidence="1" id="KW-0812">Transmembrane</keyword>
<dbReference type="AlphaFoldDB" id="A0AA86IZU9"/>
<evidence type="ECO:0000256" key="1">
    <source>
        <dbReference type="SAM" id="Phobius"/>
    </source>
</evidence>